<keyword evidence="2" id="KW-1185">Reference proteome</keyword>
<proteinExistence type="predicted"/>
<protein>
    <submittedName>
        <fullName evidence="1">Uncharacterized protein</fullName>
    </submittedName>
</protein>
<name>A0A8H5M5G3_9AGAR</name>
<comment type="caution">
    <text evidence="1">The sequence shown here is derived from an EMBL/GenBank/DDBJ whole genome shotgun (WGS) entry which is preliminary data.</text>
</comment>
<dbReference type="Proteomes" id="UP000565441">
    <property type="component" value="Unassembled WGS sequence"/>
</dbReference>
<gene>
    <name evidence="1" type="ORF">D9615_004357</name>
</gene>
<evidence type="ECO:0000313" key="2">
    <source>
        <dbReference type="Proteomes" id="UP000565441"/>
    </source>
</evidence>
<evidence type="ECO:0000313" key="1">
    <source>
        <dbReference type="EMBL" id="KAF5381950.1"/>
    </source>
</evidence>
<reference evidence="1 2" key="1">
    <citation type="journal article" date="2020" name="ISME J.">
        <title>Uncovering the hidden diversity of litter-decomposition mechanisms in mushroom-forming fungi.</title>
        <authorList>
            <person name="Floudas D."/>
            <person name="Bentzer J."/>
            <person name="Ahren D."/>
            <person name="Johansson T."/>
            <person name="Persson P."/>
            <person name="Tunlid A."/>
        </authorList>
    </citation>
    <scope>NUCLEOTIDE SEQUENCE [LARGE SCALE GENOMIC DNA]</scope>
    <source>
        <strain evidence="1 2">CBS 661.87</strain>
    </source>
</reference>
<dbReference type="AlphaFoldDB" id="A0A8H5M5G3"/>
<accession>A0A8H5M5G3</accession>
<organism evidence="1 2">
    <name type="scientific">Tricholomella constricta</name>
    <dbReference type="NCBI Taxonomy" id="117010"/>
    <lineage>
        <taxon>Eukaryota</taxon>
        <taxon>Fungi</taxon>
        <taxon>Dikarya</taxon>
        <taxon>Basidiomycota</taxon>
        <taxon>Agaricomycotina</taxon>
        <taxon>Agaricomycetes</taxon>
        <taxon>Agaricomycetidae</taxon>
        <taxon>Agaricales</taxon>
        <taxon>Tricholomatineae</taxon>
        <taxon>Lyophyllaceae</taxon>
        <taxon>Tricholomella</taxon>
    </lineage>
</organism>
<sequence length="68" mass="8004">MPVIKNGLATGTTVGWFNELKALVRHYDHYTKEFKFSSFEVTIVLGCHNPRQKGSNHRPAYRWRRLDQ</sequence>
<dbReference type="EMBL" id="JAACJP010000009">
    <property type="protein sequence ID" value="KAF5381950.1"/>
    <property type="molecule type" value="Genomic_DNA"/>
</dbReference>